<evidence type="ECO:0000256" key="9">
    <source>
        <dbReference type="SAM" id="Phobius"/>
    </source>
</evidence>
<dbReference type="PANTHER" id="PTHR19957:SF424">
    <property type="entry name" value="SYNTAXIN-1A"/>
    <property type="match status" value="1"/>
</dbReference>
<dbReference type="PROSITE" id="PS50192">
    <property type="entry name" value="T_SNARE"/>
    <property type="match status" value="1"/>
</dbReference>
<dbReference type="EMBL" id="JAACXV010000027">
    <property type="protein sequence ID" value="KAF7286369.1"/>
    <property type="molecule type" value="Genomic_DNA"/>
</dbReference>
<dbReference type="GO" id="GO:0006906">
    <property type="term" value="P:vesicle fusion"/>
    <property type="evidence" value="ECO:0007669"/>
    <property type="project" value="TreeGrafter"/>
</dbReference>
<gene>
    <name evidence="11" type="ORF">GWI33_005665</name>
</gene>
<dbReference type="SMART" id="SM00397">
    <property type="entry name" value="t_SNARE"/>
    <property type="match status" value="1"/>
</dbReference>
<sequence length="289" mass="33858">MVKDRLHDLIKVRNEKQSDVNLEIPEERVPLTGPNLKQTFENAEVIKEWIESIERNTDVLRGYSKKLDDLSINQRDLNDKIESLFSNNISISNQIQTKLKAFEEDLQNINPLDAEGRIKNIQYNTLKTRYQNAFKQNATELERFRHIKKQQLKAQIRAKGISVTEDQLLQLIDEKTDVHVFTENILAQTANAKRELQDIEERHQQLMKIETMLGEIRDLFLHMAILVDTQQELIDRVEYQAGMAQNFVEKSRNDLKKGEKRRKRHIKRIIILAIVLLVVVAILLSIIFK</sequence>
<dbReference type="GO" id="GO:0048278">
    <property type="term" value="P:vesicle docking"/>
    <property type="evidence" value="ECO:0007669"/>
    <property type="project" value="TreeGrafter"/>
</dbReference>
<dbReference type="InterPro" id="IPR010989">
    <property type="entry name" value="SNARE"/>
</dbReference>
<dbReference type="GO" id="GO:0006887">
    <property type="term" value="P:exocytosis"/>
    <property type="evidence" value="ECO:0007669"/>
    <property type="project" value="TreeGrafter"/>
</dbReference>
<reference evidence="11" key="1">
    <citation type="submission" date="2020-08" db="EMBL/GenBank/DDBJ databases">
        <title>Genome sequencing and assembly of the red palm weevil Rhynchophorus ferrugineus.</title>
        <authorList>
            <person name="Dias G.B."/>
            <person name="Bergman C.M."/>
            <person name="Manee M."/>
        </authorList>
    </citation>
    <scope>NUCLEOTIDE SEQUENCE</scope>
    <source>
        <strain evidence="11">AA-2017</strain>
        <tissue evidence="11">Whole larva</tissue>
    </source>
</reference>
<dbReference type="PANTHER" id="PTHR19957">
    <property type="entry name" value="SYNTAXIN"/>
    <property type="match status" value="1"/>
</dbReference>
<evidence type="ECO:0000259" key="10">
    <source>
        <dbReference type="PROSITE" id="PS50192"/>
    </source>
</evidence>
<accession>A0A834ITV3</accession>
<keyword evidence="8" id="KW-0175">Coiled coil</keyword>
<dbReference type="GO" id="GO:0006836">
    <property type="term" value="P:neurotransmitter transport"/>
    <property type="evidence" value="ECO:0007669"/>
    <property type="project" value="UniProtKB-KW"/>
</dbReference>
<proteinExistence type="inferred from homology"/>
<evidence type="ECO:0000313" key="12">
    <source>
        <dbReference type="Proteomes" id="UP000625711"/>
    </source>
</evidence>
<dbReference type="AlphaFoldDB" id="A0A834ITV3"/>
<dbReference type="InterPro" id="IPR045242">
    <property type="entry name" value="Syntaxin"/>
</dbReference>
<comment type="caution">
    <text evidence="11">The sequence shown here is derived from an EMBL/GenBank/DDBJ whole genome shotgun (WGS) entry which is preliminary data.</text>
</comment>
<evidence type="ECO:0000256" key="5">
    <source>
        <dbReference type="ARBA" id="ARBA00022775"/>
    </source>
</evidence>
<dbReference type="CDD" id="cd15848">
    <property type="entry name" value="SNARE_syntaxin1-like"/>
    <property type="match status" value="1"/>
</dbReference>
<keyword evidence="5" id="KW-0532">Neurotransmitter transport</keyword>
<feature type="transmembrane region" description="Helical" evidence="9">
    <location>
        <begin position="269"/>
        <end position="288"/>
    </location>
</feature>
<evidence type="ECO:0000313" key="11">
    <source>
        <dbReference type="EMBL" id="KAF7286369.1"/>
    </source>
</evidence>
<dbReference type="OrthoDB" id="10255013at2759"/>
<dbReference type="Proteomes" id="UP000625711">
    <property type="component" value="Unassembled WGS sequence"/>
</dbReference>
<keyword evidence="3" id="KW-0813">Transport</keyword>
<keyword evidence="12" id="KW-1185">Reference proteome</keyword>
<keyword evidence="4 9" id="KW-0812">Transmembrane</keyword>
<comment type="subcellular location">
    <subcellularLocation>
        <location evidence="1">Membrane</location>
        <topology evidence="1">Single-pass type IV membrane protein</topology>
    </subcellularLocation>
</comment>
<dbReference type="InterPro" id="IPR000727">
    <property type="entry name" value="T_SNARE_dom"/>
</dbReference>
<evidence type="ECO:0000256" key="8">
    <source>
        <dbReference type="SAM" id="Coils"/>
    </source>
</evidence>
<dbReference type="SUPFAM" id="SSF47661">
    <property type="entry name" value="t-snare proteins"/>
    <property type="match status" value="1"/>
</dbReference>
<dbReference type="GO" id="GO:0006886">
    <property type="term" value="P:intracellular protein transport"/>
    <property type="evidence" value="ECO:0007669"/>
    <property type="project" value="TreeGrafter"/>
</dbReference>
<comment type="similarity">
    <text evidence="2">Belongs to the syntaxin family.</text>
</comment>
<protein>
    <recommendedName>
        <fullName evidence="10">t-SNARE coiled-coil homology domain-containing protein</fullName>
    </recommendedName>
</protein>
<evidence type="ECO:0000256" key="3">
    <source>
        <dbReference type="ARBA" id="ARBA00022448"/>
    </source>
</evidence>
<feature type="domain" description="T-SNARE coiled-coil homology" evidence="10">
    <location>
        <begin position="196"/>
        <end position="258"/>
    </location>
</feature>
<feature type="coiled-coil region" evidence="8">
    <location>
        <begin position="182"/>
        <end position="209"/>
    </location>
</feature>
<dbReference type="GO" id="GO:0000149">
    <property type="term" value="F:SNARE binding"/>
    <property type="evidence" value="ECO:0007669"/>
    <property type="project" value="TreeGrafter"/>
</dbReference>
<dbReference type="Gene3D" id="1.20.58.70">
    <property type="match status" value="1"/>
</dbReference>
<evidence type="ECO:0000256" key="1">
    <source>
        <dbReference type="ARBA" id="ARBA00004211"/>
    </source>
</evidence>
<dbReference type="InterPro" id="IPR006011">
    <property type="entry name" value="Syntaxin_N"/>
</dbReference>
<dbReference type="GO" id="GO:0005484">
    <property type="term" value="F:SNAP receptor activity"/>
    <property type="evidence" value="ECO:0007669"/>
    <property type="project" value="TreeGrafter"/>
</dbReference>
<name>A0A834ITV3_RHYFE</name>
<evidence type="ECO:0000256" key="2">
    <source>
        <dbReference type="ARBA" id="ARBA00009063"/>
    </source>
</evidence>
<dbReference type="Gene3D" id="1.20.5.110">
    <property type="match status" value="1"/>
</dbReference>
<dbReference type="GO" id="GO:0031201">
    <property type="term" value="C:SNARE complex"/>
    <property type="evidence" value="ECO:0007669"/>
    <property type="project" value="TreeGrafter"/>
</dbReference>
<keyword evidence="7 9" id="KW-0472">Membrane</keyword>
<dbReference type="GO" id="GO:0012505">
    <property type="term" value="C:endomembrane system"/>
    <property type="evidence" value="ECO:0007669"/>
    <property type="project" value="TreeGrafter"/>
</dbReference>
<evidence type="ECO:0000256" key="4">
    <source>
        <dbReference type="ARBA" id="ARBA00022692"/>
    </source>
</evidence>
<organism evidence="11 12">
    <name type="scientific">Rhynchophorus ferrugineus</name>
    <name type="common">Red palm weevil</name>
    <name type="synonym">Curculio ferrugineus</name>
    <dbReference type="NCBI Taxonomy" id="354439"/>
    <lineage>
        <taxon>Eukaryota</taxon>
        <taxon>Metazoa</taxon>
        <taxon>Ecdysozoa</taxon>
        <taxon>Arthropoda</taxon>
        <taxon>Hexapoda</taxon>
        <taxon>Insecta</taxon>
        <taxon>Pterygota</taxon>
        <taxon>Neoptera</taxon>
        <taxon>Endopterygota</taxon>
        <taxon>Coleoptera</taxon>
        <taxon>Polyphaga</taxon>
        <taxon>Cucujiformia</taxon>
        <taxon>Curculionidae</taxon>
        <taxon>Dryophthorinae</taxon>
        <taxon>Rhynchophorus</taxon>
    </lineage>
</organism>
<keyword evidence="6 9" id="KW-1133">Transmembrane helix</keyword>
<evidence type="ECO:0000256" key="7">
    <source>
        <dbReference type="ARBA" id="ARBA00023136"/>
    </source>
</evidence>
<dbReference type="GO" id="GO:0005886">
    <property type="term" value="C:plasma membrane"/>
    <property type="evidence" value="ECO:0007669"/>
    <property type="project" value="TreeGrafter"/>
</dbReference>
<evidence type="ECO:0000256" key="6">
    <source>
        <dbReference type="ARBA" id="ARBA00022989"/>
    </source>
</evidence>
<dbReference type="Pfam" id="PF00804">
    <property type="entry name" value="Syntaxin"/>
    <property type="match status" value="1"/>
</dbReference>